<dbReference type="GO" id="GO:0020037">
    <property type="term" value="F:heme binding"/>
    <property type="evidence" value="ECO:0007669"/>
    <property type="project" value="InterPro"/>
</dbReference>
<accession>A0A409WSR7</accession>
<protein>
    <recommendedName>
        <fullName evidence="14">Cytochrome P450</fullName>
    </recommendedName>
</protein>
<keyword evidence="8 10" id="KW-0503">Monooxygenase</keyword>
<evidence type="ECO:0000313" key="12">
    <source>
        <dbReference type="EMBL" id="PPQ81558.1"/>
    </source>
</evidence>
<dbReference type="GO" id="GO:0004497">
    <property type="term" value="F:monooxygenase activity"/>
    <property type="evidence" value="ECO:0007669"/>
    <property type="project" value="UniProtKB-KW"/>
</dbReference>
<keyword evidence="11" id="KW-1133">Transmembrane helix</keyword>
<dbReference type="PANTHER" id="PTHR46300">
    <property type="entry name" value="P450, PUTATIVE (EUROFUNG)-RELATED-RELATED"/>
    <property type="match status" value="1"/>
</dbReference>
<dbReference type="InParanoid" id="A0A409WSR7"/>
<evidence type="ECO:0000256" key="10">
    <source>
        <dbReference type="RuleBase" id="RU000461"/>
    </source>
</evidence>
<keyword evidence="13" id="KW-1185">Reference proteome</keyword>
<dbReference type="CDD" id="cd11065">
    <property type="entry name" value="CYP64-like"/>
    <property type="match status" value="1"/>
</dbReference>
<comment type="similarity">
    <text evidence="3 10">Belongs to the cytochrome P450 family.</text>
</comment>
<dbReference type="InterPro" id="IPR001128">
    <property type="entry name" value="Cyt_P450"/>
</dbReference>
<dbReference type="InterPro" id="IPR050364">
    <property type="entry name" value="Cytochrome_P450_fung"/>
</dbReference>
<sequence>MTSATTNGIILAAALLSGAVVYLRNKKRPALPYPPGPKKHFLLGNLLDVPTKFAWKTYAQWGKAFDSDILHLSVAGNDFIILNTFSAANDLFEKKSSIYSSRPQFTMVSELMGWDWLMSGMVYGEPWRERRRAFQQYFHAGNAPLYQPAQMEAIRKMLPRLLNTPEDFLSITRQKEEFCVDEKDDFYSALGTMALSLAYGLDIREDNDPYLNLSEEAVKSIGEAAVPGAFLVDVIPALKYVPEFFPGAGFKKKARIWKGMQEGMREIPYADTVKNITRSSYSSDDGVQEVGNARVSFTSTCLENLDESGNIEHQRTVVKDTAAIVFAAATDTTLSAIHTFFVAMLCFPESQRKAQEELDRVLGGRLPEFSDEADLPYLSALVKEVLRSSTYAMIQMATLDAHRFAAIPHYASEDDVYNGYHIPKGSLVIGNAWAMLHNEDDYPEPSLFRPERFLKHGQLDPDVRDPALMAFGFGRRLCPGNHIAISALWLTAATVLATFDITEAIDGNGLPIEPSVEYESALICKAHGENGYSHPLPFKCTIKPRSKASTTLIQSASDSL</sequence>
<dbReference type="InterPro" id="IPR017972">
    <property type="entry name" value="Cyt_P450_CS"/>
</dbReference>
<keyword evidence="11" id="KW-0812">Transmembrane</keyword>
<evidence type="ECO:0000256" key="7">
    <source>
        <dbReference type="ARBA" id="ARBA00023004"/>
    </source>
</evidence>
<dbReference type="InterPro" id="IPR036396">
    <property type="entry name" value="Cyt_P450_sf"/>
</dbReference>
<keyword evidence="5 9" id="KW-0479">Metal-binding</keyword>
<evidence type="ECO:0000256" key="6">
    <source>
        <dbReference type="ARBA" id="ARBA00023002"/>
    </source>
</evidence>
<evidence type="ECO:0000313" key="13">
    <source>
        <dbReference type="Proteomes" id="UP000283269"/>
    </source>
</evidence>
<feature type="transmembrane region" description="Helical" evidence="11">
    <location>
        <begin position="6"/>
        <end position="23"/>
    </location>
</feature>
<dbReference type="PRINTS" id="PR00463">
    <property type="entry name" value="EP450I"/>
</dbReference>
<dbReference type="InterPro" id="IPR002401">
    <property type="entry name" value="Cyt_P450_E_grp-I"/>
</dbReference>
<evidence type="ECO:0000256" key="2">
    <source>
        <dbReference type="ARBA" id="ARBA00005179"/>
    </source>
</evidence>
<evidence type="ECO:0000256" key="9">
    <source>
        <dbReference type="PIRSR" id="PIRSR602401-1"/>
    </source>
</evidence>
<dbReference type="Gene3D" id="1.10.630.10">
    <property type="entry name" value="Cytochrome P450"/>
    <property type="match status" value="1"/>
</dbReference>
<evidence type="ECO:0000256" key="3">
    <source>
        <dbReference type="ARBA" id="ARBA00010617"/>
    </source>
</evidence>
<evidence type="ECO:0000256" key="8">
    <source>
        <dbReference type="ARBA" id="ARBA00023033"/>
    </source>
</evidence>
<evidence type="ECO:0008006" key="14">
    <source>
        <dbReference type="Google" id="ProtNLM"/>
    </source>
</evidence>
<keyword evidence="6 10" id="KW-0560">Oxidoreductase</keyword>
<feature type="binding site" description="axial binding residue" evidence="9">
    <location>
        <position position="478"/>
    </location>
    <ligand>
        <name>heme</name>
        <dbReference type="ChEBI" id="CHEBI:30413"/>
    </ligand>
    <ligandPart>
        <name>Fe</name>
        <dbReference type="ChEBI" id="CHEBI:18248"/>
    </ligandPart>
</feature>
<comment type="cofactor">
    <cofactor evidence="1 9">
        <name>heme</name>
        <dbReference type="ChEBI" id="CHEBI:30413"/>
    </cofactor>
</comment>
<organism evidence="12 13">
    <name type="scientific">Psilocybe cyanescens</name>
    <dbReference type="NCBI Taxonomy" id="93625"/>
    <lineage>
        <taxon>Eukaryota</taxon>
        <taxon>Fungi</taxon>
        <taxon>Dikarya</taxon>
        <taxon>Basidiomycota</taxon>
        <taxon>Agaricomycotina</taxon>
        <taxon>Agaricomycetes</taxon>
        <taxon>Agaricomycetidae</taxon>
        <taxon>Agaricales</taxon>
        <taxon>Agaricineae</taxon>
        <taxon>Strophariaceae</taxon>
        <taxon>Psilocybe</taxon>
    </lineage>
</organism>
<evidence type="ECO:0000256" key="4">
    <source>
        <dbReference type="ARBA" id="ARBA00022617"/>
    </source>
</evidence>
<dbReference type="EMBL" id="NHYD01003237">
    <property type="protein sequence ID" value="PPQ81558.1"/>
    <property type="molecule type" value="Genomic_DNA"/>
</dbReference>
<keyword evidence="11" id="KW-0472">Membrane</keyword>
<dbReference type="Pfam" id="PF00067">
    <property type="entry name" value="p450"/>
    <property type="match status" value="1"/>
</dbReference>
<reference evidence="12 13" key="1">
    <citation type="journal article" date="2018" name="Evol. Lett.">
        <title>Horizontal gene cluster transfer increased hallucinogenic mushroom diversity.</title>
        <authorList>
            <person name="Reynolds H.T."/>
            <person name="Vijayakumar V."/>
            <person name="Gluck-Thaler E."/>
            <person name="Korotkin H.B."/>
            <person name="Matheny P.B."/>
            <person name="Slot J.C."/>
        </authorList>
    </citation>
    <scope>NUCLEOTIDE SEQUENCE [LARGE SCALE GENOMIC DNA]</scope>
    <source>
        <strain evidence="12 13">2631</strain>
    </source>
</reference>
<evidence type="ECO:0000256" key="11">
    <source>
        <dbReference type="SAM" id="Phobius"/>
    </source>
</evidence>
<dbReference type="AlphaFoldDB" id="A0A409WSR7"/>
<keyword evidence="7 9" id="KW-0408">Iron</keyword>
<keyword evidence="4 9" id="KW-0349">Heme</keyword>
<dbReference type="SUPFAM" id="SSF48264">
    <property type="entry name" value="Cytochrome P450"/>
    <property type="match status" value="1"/>
</dbReference>
<dbReference type="STRING" id="93625.A0A409WSR7"/>
<dbReference type="OrthoDB" id="2789670at2759"/>
<gene>
    <name evidence="12" type="ORF">CVT25_013401</name>
</gene>
<comment type="caution">
    <text evidence="12">The sequence shown here is derived from an EMBL/GenBank/DDBJ whole genome shotgun (WGS) entry which is preliminary data.</text>
</comment>
<dbReference type="PROSITE" id="PS00086">
    <property type="entry name" value="CYTOCHROME_P450"/>
    <property type="match status" value="1"/>
</dbReference>
<evidence type="ECO:0000256" key="1">
    <source>
        <dbReference type="ARBA" id="ARBA00001971"/>
    </source>
</evidence>
<dbReference type="PANTHER" id="PTHR46300:SF7">
    <property type="entry name" value="P450, PUTATIVE (EUROFUNG)-RELATED"/>
    <property type="match status" value="1"/>
</dbReference>
<comment type="pathway">
    <text evidence="2">Secondary metabolite biosynthesis.</text>
</comment>
<evidence type="ECO:0000256" key="5">
    <source>
        <dbReference type="ARBA" id="ARBA00022723"/>
    </source>
</evidence>
<name>A0A409WSR7_PSICY</name>
<dbReference type="GO" id="GO:0005506">
    <property type="term" value="F:iron ion binding"/>
    <property type="evidence" value="ECO:0007669"/>
    <property type="project" value="InterPro"/>
</dbReference>
<dbReference type="Proteomes" id="UP000283269">
    <property type="component" value="Unassembled WGS sequence"/>
</dbReference>
<proteinExistence type="inferred from homology"/>
<dbReference type="GO" id="GO:0016705">
    <property type="term" value="F:oxidoreductase activity, acting on paired donors, with incorporation or reduction of molecular oxygen"/>
    <property type="evidence" value="ECO:0007669"/>
    <property type="project" value="InterPro"/>
</dbReference>